<evidence type="ECO:0000256" key="1">
    <source>
        <dbReference type="ARBA" id="ARBA00012513"/>
    </source>
</evidence>
<keyword evidence="12" id="KW-1185">Reference proteome</keyword>
<feature type="compositionally biased region" description="Basic and acidic residues" evidence="8">
    <location>
        <begin position="453"/>
        <end position="467"/>
    </location>
</feature>
<dbReference type="PANTHER" id="PTHR43289:SF6">
    <property type="entry name" value="SERINE_THREONINE-PROTEIN KINASE NEKL-3"/>
    <property type="match status" value="1"/>
</dbReference>
<dbReference type="GO" id="GO:0004674">
    <property type="term" value="F:protein serine/threonine kinase activity"/>
    <property type="evidence" value="ECO:0007669"/>
    <property type="project" value="UniProtKB-KW"/>
</dbReference>
<dbReference type="EMBL" id="SOEZ01000071">
    <property type="protein sequence ID" value="TFB47613.1"/>
    <property type="molecule type" value="Genomic_DNA"/>
</dbReference>
<evidence type="ECO:0000259" key="10">
    <source>
        <dbReference type="PROSITE" id="PS50011"/>
    </source>
</evidence>
<evidence type="ECO:0000256" key="2">
    <source>
        <dbReference type="ARBA" id="ARBA00022527"/>
    </source>
</evidence>
<dbReference type="SUPFAM" id="SSF56112">
    <property type="entry name" value="Protein kinase-like (PK-like)"/>
    <property type="match status" value="1"/>
</dbReference>
<dbReference type="InterPro" id="IPR008271">
    <property type="entry name" value="Ser/Thr_kinase_AS"/>
</dbReference>
<gene>
    <name evidence="11" type="ORF">E3O23_14620</name>
</gene>
<evidence type="ECO:0000256" key="6">
    <source>
        <dbReference type="ARBA" id="ARBA00022840"/>
    </source>
</evidence>
<dbReference type="CDD" id="cd14014">
    <property type="entry name" value="STKc_PknB_like"/>
    <property type="match status" value="1"/>
</dbReference>
<keyword evidence="5 11" id="KW-0418">Kinase</keyword>
<feature type="region of interest" description="Disordered" evidence="8">
    <location>
        <begin position="296"/>
        <end position="352"/>
    </location>
</feature>
<dbReference type="SMART" id="SM00220">
    <property type="entry name" value="S_TKc"/>
    <property type="match status" value="1"/>
</dbReference>
<keyword evidence="9" id="KW-0472">Membrane</keyword>
<keyword evidence="3" id="KW-0808">Transferase</keyword>
<evidence type="ECO:0000256" key="8">
    <source>
        <dbReference type="SAM" id="MobiDB-lite"/>
    </source>
</evidence>
<feature type="region of interest" description="Disordered" evidence="8">
    <location>
        <begin position="453"/>
        <end position="473"/>
    </location>
</feature>
<comment type="caution">
    <text evidence="11">The sequence shown here is derived from an EMBL/GenBank/DDBJ whole genome shotgun (WGS) entry which is preliminary data.</text>
</comment>
<feature type="binding site" evidence="7">
    <location>
        <position position="44"/>
    </location>
    <ligand>
        <name>ATP</name>
        <dbReference type="ChEBI" id="CHEBI:30616"/>
    </ligand>
</feature>
<dbReference type="InterPro" id="IPR017441">
    <property type="entry name" value="Protein_kinase_ATP_BS"/>
</dbReference>
<dbReference type="EC" id="2.7.11.1" evidence="1"/>
<feature type="compositionally biased region" description="Polar residues" evidence="8">
    <location>
        <begin position="337"/>
        <end position="349"/>
    </location>
</feature>
<dbReference type="GO" id="GO:0005524">
    <property type="term" value="F:ATP binding"/>
    <property type="evidence" value="ECO:0007669"/>
    <property type="project" value="UniProtKB-UniRule"/>
</dbReference>
<evidence type="ECO:0000256" key="3">
    <source>
        <dbReference type="ARBA" id="ARBA00022679"/>
    </source>
</evidence>
<proteinExistence type="predicted"/>
<sequence>MARRLPSAPPNLPGFSYVRVLGSGGFADVFLYEQNMPRRQVAVKVLLSAIVNDQVRQLFQAEANVMAQLSSHPSILTVFQAGLSADGRPYLVMEYCSGGLSQRYRDEPLSVPDALRIGIKIASAVETAHRFGILHRDIKPSNILVTAYGHPVLSDFGIAATLGEAESQDAVGLSIPWSAPEVLLDEISGSVSSEVWSLGATVYSLLAGRSPFEQPGADNSSAALMSRIAKGKVPAISRADVPARLEIVLGRAMSRRPGSRQRTVLEFIRELQSVEADLGLAQTPLEVAMDDWAEATLADPDDRTRVSGVNSIDPHSARRRRKPQAAAGPRSEAQLLHSRSTPGVSQTRIHPQGGRRRLMGALIAASLLVVGLSAAAATLLVQQDVADIPAVSEVTGRLDSGTVVFTWSDPGLRPGDSYVVALRTGEESRQKGTEFSVDATGRANVCVTVTVNREGKPGEPSGEKCVETAEGAP</sequence>
<feature type="transmembrane region" description="Helical" evidence="9">
    <location>
        <begin position="358"/>
        <end position="381"/>
    </location>
</feature>
<dbReference type="AlphaFoldDB" id="A0A4V3I663"/>
<accession>A0A4V3I663</accession>
<dbReference type="PROSITE" id="PS00107">
    <property type="entry name" value="PROTEIN_KINASE_ATP"/>
    <property type="match status" value="1"/>
</dbReference>
<feature type="domain" description="Protein kinase" evidence="10">
    <location>
        <begin position="15"/>
        <end position="268"/>
    </location>
</feature>
<dbReference type="Pfam" id="PF00069">
    <property type="entry name" value="Pkinase"/>
    <property type="match status" value="1"/>
</dbReference>
<dbReference type="OrthoDB" id="9762169at2"/>
<keyword evidence="9" id="KW-0812">Transmembrane</keyword>
<keyword evidence="6 7" id="KW-0067">ATP-binding</keyword>
<keyword evidence="2 11" id="KW-0723">Serine/threonine-protein kinase</keyword>
<evidence type="ECO:0000313" key="11">
    <source>
        <dbReference type="EMBL" id="TFB47613.1"/>
    </source>
</evidence>
<evidence type="ECO:0000256" key="4">
    <source>
        <dbReference type="ARBA" id="ARBA00022741"/>
    </source>
</evidence>
<evidence type="ECO:0000256" key="5">
    <source>
        <dbReference type="ARBA" id="ARBA00022777"/>
    </source>
</evidence>
<keyword evidence="4 7" id="KW-0547">Nucleotide-binding</keyword>
<name>A0A4V3I663_9MICO</name>
<dbReference type="PROSITE" id="PS50011">
    <property type="entry name" value="PROTEIN_KINASE_DOM"/>
    <property type="match status" value="1"/>
</dbReference>
<dbReference type="PANTHER" id="PTHR43289">
    <property type="entry name" value="MITOGEN-ACTIVATED PROTEIN KINASE KINASE KINASE 20-RELATED"/>
    <property type="match status" value="1"/>
</dbReference>
<dbReference type="RefSeq" id="WP_134492238.1">
    <property type="nucleotide sequence ID" value="NZ_SOEZ01000071.1"/>
</dbReference>
<dbReference type="PROSITE" id="PS00108">
    <property type="entry name" value="PROTEIN_KINASE_ST"/>
    <property type="match status" value="1"/>
</dbReference>
<dbReference type="InterPro" id="IPR011009">
    <property type="entry name" value="Kinase-like_dom_sf"/>
</dbReference>
<dbReference type="InterPro" id="IPR000719">
    <property type="entry name" value="Prot_kinase_dom"/>
</dbReference>
<evidence type="ECO:0000313" key="12">
    <source>
        <dbReference type="Proteomes" id="UP000297866"/>
    </source>
</evidence>
<reference evidence="11 12" key="1">
    <citation type="submission" date="2019-03" db="EMBL/GenBank/DDBJ databases">
        <title>Genomics of glacier-inhabiting Cryobacterium strains.</title>
        <authorList>
            <person name="Liu Q."/>
            <person name="Xin Y.-H."/>
        </authorList>
    </citation>
    <scope>NUCLEOTIDE SEQUENCE [LARGE SCALE GENOMIC DNA]</scope>
    <source>
        <strain evidence="11 12">Sr47</strain>
    </source>
</reference>
<evidence type="ECO:0000256" key="7">
    <source>
        <dbReference type="PROSITE-ProRule" id="PRU10141"/>
    </source>
</evidence>
<keyword evidence="9" id="KW-1133">Transmembrane helix</keyword>
<evidence type="ECO:0000256" key="9">
    <source>
        <dbReference type="SAM" id="Phobius"/>
    </source>
</evidence>
<dbReference type="Proteomes" id="UP000297866">
    <property type="component" value="Unassembled WGS sequence"/>
</dbReference>
<protein>
    <recommendedName>
        <fullName evidence="1">non-specific serine/threonine protein kinase</fullName>
        <ecNumber evidence="1">2.7.11.1</ecNumber>
    </recommendedName>
</protein>
<dbReference type="Gene3D" id="1.10.510.10">
    <property type="entry name" value="Transferase(Phosphotransferase) domain 1"/>
    <property type="match status" value="1"/>
</dbReference>
<organism evidence="11 12">
    <name type="scientific">Cryobacterium tagatosivorans</name>
    <dbReference type="NCBI Taxonomy" id="1259199"/>
    <lineage>
        <taxon>Bacteria</taxon>
        <taxon>Bacillati</taxon>
        <taxon>Actinomycetota</taxon>
        <taxon>Actinomycetes</taxon>
        <taxon>Micrococcales</taxon>
        <taxon>Microbacteriaceae</taxon>
        <taxon>Cryobacterium</taxon>
    </lineage>
</organism>